<protein>
    <recommendedName>
        <fullName evidence="8">THAP-type domain-containing protein</fullName>
    </recommendedName>
</protein>
<name>A0ABQ9F6L9_TEGGR</name>
<keyword evidence="10" id="KW-1185">Reference proteome</keyword>
<evidence type="ECO:0000313" key="9">
    <source>
        <dbReference type="EMBL" id="KAJ8312196.1"/>
    </source>
</evidence>
<dbReference type="PROSITE" id="PS50950">
    <property type="entry name" value="ZF_THAP"/>
    <property type="match status" value="1"/>
</dbReference>
<keyword evidence="2 5" id="KW-0863">Zinc-finger</keyword>
<proteinExistence type="predicted"/>
<reference evidence="9 10" key="1">
    <citation type="submission" date="2022-12" db="EMBL/GenBank/DDBJ databases">
        <title>Chromosome-level genome of Tegillarca granosa.</title>
        <authorList>
            <person name="Kim J."/>
        </authorList>
    </citation>
    <scope>NUCLEOTIDE SEQUENCE [LARGE SCALE GENOMIC DNA]</scope>
    <source>
        <strain evidence="9">Teg-2019</strain>
        <tissue evidence="9">Adductor muscle</tissue>
    </source>
</reference>
<keyword evidence="4 5" id="KW-0238">DNA-binding</keyword>
<evidence type="ECO:0000256" key="2">
    <source>
        <dbReference type="ARBA" id="ARBA00022771"/>
    </source>
</evidence>
<dbReference type="PANTHER" id="PTHR23080">
    <property type="entry name" value="THAP DOMAIN PROTEIN"/>
    <property type="match status" value="1"/>
</dbReference>
<sequence length="336" mass="39259">MVKRCQWGLCNSDTRYPERLEGGVRFILFPKPRRNKEKCLRWIKLCGRLHEQLNVHIVDGNRHLFVCTKHFVEGEPTACFPDPVPAIVNGPESTTHHTPARKPPTRRALSEPAKKRRKVLDNITSLENTPEVEVPLSENDIDLSSLKTSSVENVSTQEFSGYLALDMLALTAENQQLKEQVARLILENENLKREQGHQQEALPERRVSFLCRRDSFVYYTGFKFERFMDIFNFLVEDEKELPFIYSKSAKSLKTMPLQDQLLLTLMKLRQNFDYKHMAYLFMISPQDEDKCQQQMLPRQKIAIYRVRVENAIARIKDFKILAFRLDLSLFANINQI</sequence>
<keyword evidence="6" id="KW-0175">Coiled coil</keyword>
<evidence type="ECO:0000256" key="3">
    <source>
        <dbReference type="ARBA" id="ARBA00022833"/>
    </source>
</evidence>
<evidence type="ECO:0000256" key="7">
    <source>
        <dbReference type="SAM" id="MobiDB-lite"/>
    </source>
</evidence>
<evidence type="ECO:0000256" key="4">
    <source>
        <dbReference type="ARBA" id="ARBA00023125"/>
    </source>
</evidence>
<evidence type="ECO:0000256" key="5">
    <source>
        <dbReference type="PROSITE-ProRule" id="PRU00309"/>
    </source>
</evidence>
<evidence type="ECO:0000256" key="6">
    <source>
        <dbReference type="SAM" id="Coils"/>
    </source>
</evidence>
<comment type="caution">
    <text evidence="9">The sequence shown here is derived from an EMBL/GenBank/DDBJ whole genome shotgun (WGS) entry which is preliminary data.</text>
</comment>
<keyword evidence="3" id="KW-0862">Zinc</keyword>
<dbReference type="SUPFAM" id="SSF57716">
    <property type="entry name" value="Glucocorticoid receptor-like (DNA-binding domain)"/>
    <property type="match status" value="1"/>
</dbReference>
<feature type="domain" description="THAP-type" evidence="8">
    <location>
        <begin position="1"/>
        <end position="88"/>
    </location>
</feature>
<accession>A0ABQ9F6L9</accession>
<gene>
    <name evidence="9" type="ORF">KUTeg_009569</name>
</gene>
<evidence type="ECO:0000313" key="10">
    <source>
        <dbReference type="Proteomes" id="UP001217089"/>
    </source>
</evidence>
<evidence type="ECO:0000259" key="8">
    <source>
        <dbReference type="PROSITE" id="PS50950"/>
    </source>
</evidence>
<feature type="region of interest" description="Disordered" evidence="7">
    <location>
        <begin position="89"/>
        <end position="114"/>
    </location>
</feature>
<dbReference type="InterPro" id="IPR006612">
    <property type="entry name" value="THAP_Znf"/>
</dbReference>
<organism evidence="9 10">
    <name type="scientific">Tegillarca granosa</name>
    <name type="common">Malaysian cockle</name>
    <name type="synonym">Anadara granosa</name>
    <dbReference type="NCBI Taxonomy" id="220873"/>
    <lineage>
        <taxon>Eukaryota</taxon>
        <taxon>Metazoa</taxon>
        <taxon>Spiralia</taxon>
        <taxon>Lophotrochozoa</taxon>
        <taxon>Mollusca</taxon>
        <taxon>Bivalvia</taxon>
        <taxon>Autobranchia</taxon>
        <taxon>Pteriomorphia</taxon>
        <taxon>Arcoida</taxon>
        <taxon>Arcoidea</taxon>
        <taxon>Arcidae</taxon>
        <taxon>Tegillarca</taxon>
    </lineage>
</organism>
<evidence type="ECO:0000256" key="1">
    <source>
        <dbReference type="ARBA" id="ARBA00022723"/>
    </source>
</evidence>
<dbReference type="Proteomes" id="UP001217089">
    <property type="component" value="Unassembled WGS sequence"/>
</dbReference>
<dbReference type="InterPro" id="IPR027805">
    <property type="entry name" value="Transposase_HTH_dom"/>
</dbReference>
<keyword evidence="1" id="KW-0479">Metal-binding</keyword>
<feature type="coiled-coil region" evidence="6">
    <location>
        <begin position="167"/>
        <end position="194"/>
    </location>
</feature>
<feature type="non-terminal residue" evidence="9">
    <location>
        <position position="336"/>
    </location>
</feature>
<dbReference type="Pfam" id="PF13613">
    <property type="entry name" value="HTH_Tnp_4"/>
    <property type="match status" value="1"/>
</dbReference>
<dbReference type="EMBL" id="JARBDR010000440">
    <property type="protein sequence ID" value="KAJ8312196.1"/>
    <property type="molecule type" value="Genomic_DNA"/>
</dbReference>